<feature type="domain" description="Porin" evidence="12">
    <location>
        <begin position="21"/>
        <end position="358"/>
    </location>
</feature>
<organism evidence="14 16">
    <name type="scientific">Cupriavidus oxalaticus</name>
    <dbReference type="NCBI Taxonomy" id="96344"/>
    <lineage>
        <taxon>Bacteria</taxon>
        <taxon>Pseudomonadati</taxon>
        <taxon>Pseudomonadota</taxon>
        <taxon>Betaproteobacteria</taxon>
        <taxon>Burkholderiales</taxon>
        <taxon>Burkholderiaceae</taxon>
        <taxon>Cupriavidus</taxon>
    </lineage>
</organism>
<dbReference type="InterPro" id="IPR002299">
    <property type="entry name" value="Porin_Neis"/>
</dbReference>
<gene>
    <name evidence="15" type="ORF">CO2235_MP10336</name>
    <name evidence="14" type="ORF">CO2235_U1010097</name>
    <name evidence="13" type="ORF">JTE92_01510</name>
</gene>
<dbReference type="GO" id="GO:0015288">
    <property type="term" value="F:porin activity"/>
    <property type="evidence" value="ECO:0007669"/>
    <property type="project" value="UniProtKB-KW"/>
</dbReference>
<dbReference type="PANTHER" id="PTHR34501">
    <property type="entry name" value="PROTEIN YDDL-RELATED"/>
    <property type="match status" value="1"/>
</dbReference>
<dbReference type="CDD" id="cd00342">
    <property type="entry name" value="gram_neg_porins"/>
    <property type="match status" value="1"/>
</dbReference>
<dbReference type="EMBL" id="OGUS01000004">
    <property type="protein sequence ID" value="SPC05143.1"/>
    <property type="molecule type" value="Genomic_DNA"/>
</dbReference>
<dbReference type="PRINTS" id="PR00184">
    <property type="entry name" value="NEISSPPORIN"/>
</dbReference>
<dbReference type="InterPro" id="IPR023614">
    <property type="entry name" value="Porin_dom_sf"/>
</dbReference>
<evidence type="ECO:0000256" key="6">
    <source>
        <dbReference type="ARBA" id="ARBA00022729"/>
    </source>
</evidence>
<evidence type="ECO:0000259" key="12">
    <source>
        <dbReference type="Pfam" id="PF13609"/>
    </source>
</evidence>
<evidence type="ECO:0000313" key="13">
    <source>
        <dbReference type="EMBL" id="QRQ91648.1"/>
    </source>
</evidence>
<dbReference type="GO" id="GO:0006811">
    <property type="term" value="P:monoatomic ion transport"/>
    <property type="evidence" value="ECO:0007669"/>
    <property type="project" value="UniProtKB-KW"/>
</dbReference>
<sequence>MQSKRGESTGKVRKVGQATLAAAVLSGCAGSALAQSSVTLYGFIYSGLRYVNNSGGNHVTGLATGPSRWGLRGQEDLGSGLRGVFTLESGFDMSTGNSRQGGRLFGRQAYVGLSDSSAGTLTLGRQYDLVAEWIAPFTPPGKWNGYMAHVGDNDNTNWQFRINNAVKYVTPSFGGFQAGAMYGFGEVAGDSHRNSTMSFGVTYAGGRFRAAAAYLHIDNPASAVPEGNWNTILFPAVSPTSPLQPNRISPSSMSVAALAGQYDLDKLKLAVSFTQSRYKDLGDAADGLTDGDVRFNNIDVNGTYSVTPALQFGLGYTYTAGKVHPTGFTPKYHQVNAVGNYFLSKRTILQAAVAYQRAAGDAQNAYLLFGSSGASSTSGQLMLLAGIFHVF</sequence>
<evidence type="ECO:0000256" key="1">
    <source>
        <dbReference type="ARBA" id="ARBA00004571"/>
    </source>
</evidence>
<keyword evidence="9" id="KW-0472">Membrane</keyword>
<dbReference type="OrthoDB" id="8982743at2"/>
<comment type="subunit">
    <text evidence="2">Homotrimer.</text>
</comment>
<dbReference type="EMBL" id="CP069811">
    <property type="protein sequence ID" value="QRQ91648.1"/>
    <property type="molecule type" value="Genomic_DNA"/>
</dbReference>
<name>A0A375FNL4_9BURK</name>
<keyword evidence="7" id="KW-0406">Ion transport</keyword>
<keyword evidence="4" id="KW-1134">Transmembrane beta strand</keyword>
<comment type="subcellular location">
    <subcellularLocation>
        <location evidence="1">Cell outer membrane</location>
        <topology evidence="1">Multi-pass membrane protein</topology>
    </subcellularLocation>
</comment>
<keyword evidence="8" id="KW-0626">Porin</keyword>
<dbReference type="SUPFAM" id="SSF56935">
    <property type="entry name" value="Porins"/>
    <property type="match status" value="1"/>
</dbReference>
<evidence type="ECO:0000313" key="16">
    <source>
        <dbReference type="Proteomes" id="UP000256862"/>
    </source>
</evidence>
<dbReference type="Proteomes" id="UP000256862">
    <property type="component" value="Plasmid CO2235_mp"/>
</dbReference>
<dbReference type="Proteomes" id="UP000623307">
    <property type="component" value="Chromosome 1"/>
</dbReference>
<evidence type="ECO:0000313" key="14">
    <source>
        <dbReference type="EMBL" id="SPC05143.1"/>
    </source>
</evidence>
<evidence type="ECO:0000256" key="7">
    <source>
        <dbReference type="ARBA" id="ARBA00023065"/>
    </source>
</evidence>
<evidence type="ECO:0000256" key="3">
    <source>
        <dbReference type="ARBA" id="ARBA00022448"/>
    </source>
</evidence>
<keyword evidence="17" id="KW-1185">Reference proteome</keyword>
<feature type="signal peptide" evidence="11">
    <location>
        <begin position="1"/>
        <end position="34"/>
    </location>
</feature>
<dbReference type="GO" id="GO:0009279">
    <property type="term" value="C:cell outer membrane"/>
    <property type="evidence" value="ECO:0007669"/>
    <property type="project" value="UniProtKB-SubCell"/>
</dbReference>
<dbReference type="GO" id="GO:0046930">
    <property type="term" value="C:pore complex"/>
    <property type="evidence" value="ECO:0007669"/>
    <property type="project" value="UniProtKB-KW"/>
</dbReference>
<evidence type="ECO:0000256" key="11">
    <source>
        <dbReference type="SAM" id="SignalP"/>
    </source>
</evidence>
<evidence type="ECO:0000256" key="9">
    <source>
        <dbReference type="ARBA" id="ARBA00023136"/>
    </source>
</evidence>
<evidence type="ECO:0000256" key="2">
    <source>
        <dbReference type="ARBA" id="ARBA00011233"/>
    </source>
</evidence>
<dbReference type="EMBL" id="OGUS01000132">
    <property type="protein sequence ID" value="SPC18106.1"/>
    <property type="molecule type" value="Genomic_DNA"/>
</dbReference>
<dbReference type="Gene3D" id="2.40.160.10">
    <property type="entry name" value="Porin"/>
    <property type="match status" value="1"/>
</dbReference>
<reference evidence="13 17" key="3">
    <citation type="submission" date="2021-02" db="EMBL/GenBank/DDBJ databases">
        <title>Complete Genome Sequence of Cupriavidus oxalaticus Strain Ox1, a Soil Oxalate-Degrading Species.</title>
        <authorList>
            <person name="Palmieri F."/>
            <person name="Udriet P."/>
            <person name="Deuasquier M."/>
            <person name="Beaudoing E."/>
            <person name="Johnson S.L."/>
            <person name="Davenport K.W."/>
            <person name="Chain P.S."/>
            <person name="Bindschedler S."/>
            <person name="Junier P."/>
        </authorList>
    </citation>
    <scope>NUCLEOTIDE SEQUENCE [LARGE SCALE GENOMIC DNA]</scope>
    <source>
        <strain evidence="13 17">Ox1</strain>
    </source>
</reference>
<evidence type="ECO:0000313" key="15">
    <source>
        <dbReference type="EMBL" id="SPC18106.1"/>
    </source>
</evidence>
<evidence type="ECO:0000256" key="10">
    <source>
        <dbReference type="ARBA" id="ARBA00023237"/>
    </source>
</evidence>
<keyword evidence="5" id="KW-0812">Transmembrane</keyword>
<proteinExistence type="predicted"/>
<reference evidence="14 16" key="2">
    <citation type="submission" date="2018-01" db="EMBL/GenBank/DDBJ databases">
        <authorList>
            <person name="Clerissi C."/>
        </authorList>
    </citation>
    <scope>NUCLEOTIDE SEQUENCE</scope>
    <source>
        <strain evidence="14">Cupriavidus oxalaticus LMG 2235</strain>
        <plasmid evidence="16">co2235_mp</plasmid>
    </source>
</reference>
<evidence type="ECO:0000256" key="8">
    <source>
        <dbReference type="ARBA" id="ARBA00023114"/>
    </source>
</evidence>
<keyword evidence="3" id="KW-0813">Transport</keyword>
<dbReference type="RefSeq" id="WP_063239428.1">
    <property type="nucleotide sequence ID" value="NZ_CP069809.1"/>
</dbReference>
<dbReference type="GeneID" id="303488170"/>
<dbReference type="InterPro" id="IPR050298">
    <property type="entry name" value="Gram-neg_bact_OMP"/>
</dbReference>
<keyword evidence="6 11" id="KW-0732">Signal</keyword>
<protein>
    <submittedName>
        <fullName evidence="13 14">Porin</fullName>
    </submittedName>
</protein>
<evidence type="ECO:0000256" key="4">
    <source>
        <dbReference type="ARBA" id="ARBA00022452"/>
    </source>
</evidence>
<dbReference type="AlphaFoldDB" id="A0A375FNL4"/>
<feature type="chain" id="PRO_5044585578" evidence="11">
    <location>
        <begin position="35"/>
        <end position="391"/>
    </location>
</feature>
<accession>A0A375FNL4</accession>
<dbReference type="Pfam" id="PF13609">
    <property type="entry name" value="Porin_4"/>
    <property type="match status" value="1"/>
</dbReference>
<reference evidence="16" key="1">
    <citation type="submission" date="2018-01" db="EMBL/GenBank/DDBJ databases">
        <authorList>
            <person name="Gaut B.S."/>
            <person name="Morton B.R."/>
            <person name="Clegg M.T."/>
            <person name="Duvall M.R."/>
        </authorList>
    </citation>
    <scope>NUCLEOTIDE SEQUENCE [LARGE SCALE GENOMIC DNA]</scope>
</reference>
<evidence type="ECO:0000256" key="5">
    <source>
        <dbReference type="ARBA" id="ARBA00022692"/>
    </source>
</evidence>
<dbReference type="PANTHER" id="PTHR34501:SF9">
    <property type="entry name" value="MAJOR OUTER MEMBRANE PROTEIN P.IA"/>
    <property type="match status" value="1"/>
</dbReference>
<keyword evidence="10" id="KW-0998">Cell outer membrane</keyword>
<geneLocation type="plasmid" evidence="16">
    <name>co2235_mp</name>
</geneLocation>
<evidence type="ECO:0000313" key="17">
    <source>
        <dbReference type="Proteomes" id="UP000623307"/>
    </source>
</evidence>
<dbReference type="PROSITE" id="PS51257">
    <property type="entry name" value="PROKAR_LIPOPROTEIN"/>
    <property type="match status" value="1"/>
</dbReference>
<dbReference type="InterPro" id="IPR033900">
    <property type="entry name" value="Gram_neg_porin_domain"/>
</dbReference>